<feature type="compositionally biased region" description="Basic and acidic residues" evidence="1">
    <location>
        <begin position="135"/>
        <end position="150"/>
    </location>
</feature>
<gene>
    <name evidence="2" type="ORF">V8G54_030499</name>
</gene>
<dbReference type="PANTHER" id="PTHR35133:SF1">
    <property type="entry name" value="PROTEIN EFFECTOR OF TRANSCRIPTION 2-RELATED"/>
    <property type="match status" value="1"/>
</dbReference>
<dbReference type="EMBL" id="CP144692">
    <property type="protein sequence ID" value="WVY98348.1"/>
    <property type="molecule type" value="Genomic_DNA"/>
</dbReference>
<keyword evidence="3" id="KW-1185">Reference proteome</keyword>
<name>A0AAQ3MWJ4_VIGMU</name>
<sequence length="150" mass="17389">MEMILIGPSDWEDHSKGKEGYVRCRIHNLPQESNPGVYELGIDVFNGGLGREISKLTPHSHRIVVVYLGQADNVRTRLQRYGRTCDHMWSGCWNGSSSQKGRPLFEEVFSQGFSIVYKWAPVTDAKQRRCPMNRSNERRPNVEERRRKRA</sequence>
<dbReference type="AlphaFoldDB" id="A0AAQ3MWJ4"/>
<protein>
    <recommendedName>
        <fullName evidence="4">GIY-YIG domain-containing protein</fullName>
    </recommendedName>
</protein>
<dbReference type="PANTHER" id="PTHR35133">
    <property type="entry name" value="PROTEIN EFFECTOR OF TRANSCRIPTION 2-RELATED"/>
    <property type="match status" value="1"/>
</dbReference>
<dbReference type="GO" id="GO:0006355">
    <property type="term" value="P:regulation of DNA-templated transcription"/>
    <property type="evidence" value="ECO:0007669"/>
    <property type="project" value="InterPro"/>
</dbReference>
<reference evidence="2 3" key="1">
    <citation type="journal article" date="2023" name="Life. Sci Alliance">
        <title>Evolutionary insights into 3D genome organization and epigenetic landscape of Vigna mungo.</title>
        <authorList>
            <person name="Junaid A."/>
            <person name="Singh B."/>
            <person name="Bhatia S."/>
        </authorList>
    </citation>
    <scope>NUCLEOTIDE SEQUENCE [LARGE SCALE GENOMIC DNA]</scope>
    <source>
        <strain evidence="2">Urdbean</strain>
    </source>
</reference>
<evidence type="ECO:0000313" key="3">
    <source>
        <dbReference type="Proteomes" id="UP001374535"/>
    </source>
</evidence>
<dbReference type="GO" id="GO:0003677">
    <property type="term" value="F:DNA binding"/>
    <property type="evidence" value="ECO:0007669"/>
    <property type="project" value="InterPro"/>
</dbReference>
<accession>A0AAQ3MWJ4</accession>
<organism evidence="2 3">
    <name type="scientific">Vigna mungo</name>
    <name type="common">Black gram</name>
    <name type="synonym">Phaseolus mungo</name>
    <dbReference type="NCBI Taxonomy" id="3915"/>
    <lineage>
        <taxon>Eukaryota</taxon>
        <taxon>Viridiplantae</taxon>
        <taxon>Streptophyta</taxon>
        <taxon>Embryophyta</taxon>
        <taxon>Tracheophyta</taxon>
        <taxon>Spermatophyta</taxon>
        <taxon>Magnoliopsida</taxon>
        <taxon>eudicotyledons</taxon>
        <taxon>Gunneridae</taxon>
        <taxon>Pentapetalae</taxon>
        <taxon>rosids</taxon>
        <taxon>fabids</taxon>
        <taxon>Fabales</taxon>
        <taxon>Fabaceae</taxon>
        <taxon>Papilionoideae</taxon>
        <taxon>50 kb inversion clade</taxon>
        <taxon>NPAAA clade</taxon>
        <taxon>indigoferoid/millettioid clade</taxon>
        <taxon>Phaseoleae</taxon>
        <taxon>Vigna</taxon>
    </lineage>
</organism>
<dbReference type="InterPro" id="IPR038909">
    <property type="entry name" value="Effector_transcript"/>
</dbReference>
<dbReference type="Proteomes" id="UP001374535">
    <property type="component" value="Chromosome 9"/>
</dbReference>
<evidence type="ECO:0008006" key="4">
    <source>
        <dbReference type="Google" id="ProtNLM"/>
    </source>
</evidence>
<feature type="region of interest" description="Disordered" evidence="1">
    <location>
        <begin position="128"/>
        <end position="150"/>
    </location>
</feature>
<evidence type="ECO:0000256" key="1">
    <source>
        <dbReference type="SAM" id="MobiDB-lite"/>
    </source>
</evidence>
<proteinExistence type="predicted"/>
<evidence type="ECO:0000313" key="2">
    <source>
        <dbReference type="EMBL" id="WVY98348.1"/>
    </source>
</evidence>
<dbReference type="Pfam" id="PF19239">
    <property type="entry name" value="GIY_YIG_domain"/>
    <property type="match status" value="1"/>
</dbReference>